<dbReference type="Gene3D" id="3.30.70.20">
    <property type="match status" value="1"/>
</dbReference>
<dbReference type="SMART" id="SM00926">
    <property type="entry name" value="Molybdop_Fe4S4"/>
    <property type="match status" value="1"/>
</dbReference>
<dbReference type="InterPro" id="IPR006963">
    <property type="entry name" value="Mopterin_OxRdtase_4Fe-4S_dom"/>
</dbReference>
<dbReference type="Pfam" id="PF22117">
    <property type="entry name" value="Fer4_Nqo3"/>
    <property type="match status" value="1"/>
</dbReference>
<dbReference type="Gene3D" id="2.20.25.90">
    <property type="entry name" value="ADC-like domains"/>
    <property type="match status" value="1"/>
</dbReference>
<dbReference type="SUPFAM" id="SSF53706">
    <property type="entry name" value="Formate dehydrogenase/DMSO reductase, domains 1-3"/>
    <property type="match status" value="1"/>
</dbReference>
<dbReference type="SUPFAM" id="SSF54292">
    <property type="entry name" value="2Fe-2S ferredoxin-like"/>
    <property type="match status" value="1"/>
</dbReference>
<evidence type="ECO:0000256" key="2">
    <source>
        <dbReference type="ARBA" id="ARBA00022485"/>
    </source>
</evidence>
<evidence type="ECO:0000256" key="7">
    <source>
        <dbReference type="ARBA" id="ARBA00023014"/>
    </source>
</evidence>
<comment type="cofactor">
    <cofactor evidence="8">
        <name>[2Fe-2S] cluster</name>
        <dbReference type="ChEBI" id="CHEBI:190135"/>
    </cofactor>
</comment>
<keyword evidence="2" id="KW-0004">4Fe-4S</keyword>
<dbReference type="PANTHER" id="PTHR43105:SF10">
    <property type="entry name" value="NADH-QUINONE OXIDOREDUCTASE SUBUNIT G"/>
    <property type="match status" value="1"/>
</dbReference>
<evidence type="ECO:0000256" key="4">
    <source>
        <dbReference type="ARBA" id="ARBA00022719"/>
    </source>
</evidence>
<keyword evidence="5" id="KW-0479">Metal-binding</keyword>
<dbReference type="InterPro" id="IPR006656">
    <property type="entry name" value="Mopterin_OxRdtase"/>
</dbReference>
<sequence>MPTFTYDGTTIPFEPGETIIKAAWRQGIEIPHYCWHPGLSAPANCRMCLVEIAPAPGQRAMMLDVLEWDPALNDYRPRQKPKLQPACQMQAAEGMQVRGDTSENVREARKGVQEFLLLNHPVDCPICDQSGECKLQDYWLEHGQYQKRMRDEPIHKPKAVRFGPSIVYDAERCVMCTRCIRFMDEVAQDPVLDMRERGNLNEVFVAPGRELTGHYTFMTEHVCPVGALTTVDFRFKARVWFLRTAKSVCQGCATGCNAHLDYDPRYNKVYRYRPRDNEQVNQYWMCDEGMVSYKRAHTDRVLDPRVKGATATVKKALEAAKSQLEGVPGEGVAVVLSAQHSLEDNWALRELAGTFLGTRSFYATGLGEGYADTILIHADKNPNTRGVLELVPSLRSFGQLIDDIEAGKITHVIALGGETPVADSRTEAALDRLAGLVVIAAHDGPLARAAHVILPATSWAESSGTYVNAKGLHQVAEKAIEPQGAAAPGWQLVAELGQALGYDAQWTKLKQVRARMIQVPTVPESFTVRPSSQATP</sequence>
<dbReference type="PROSITE" id="PS00642">
    <property type="entry name" value="COMPLEX1_75K_2"/>
    <property type="match status" value="1"/>
</dbReference>
<evidence type="ECO:0000256" key="1">
    <source>
        <dbReference type="ARBA" id="ARBA00001966"/>
    </source>
</evidence>
<dbReference type="Pfam" id="PF00384">
    <property type="entry name" value="Molybdopterin"/>
    <property type="match status" value="1"/>
</dbReference>
<keyword evidence="13" id="KW-1185">Reference proteome</keyword>
<dbReference type="Proteomes" id="UP001370348">
    <property type="component" value="Chromosome"/>
</dbReference>
<dbReference type="PROSITE" id="PS00643">
    <property type="entry name" value="COMPLEX1_75K_3"/>
    <property type="match status" value="1"/>
</dbReference>
<keyword evidence="6" id="KW-0408">Iron</keyword>
<dbReference type="PROSITE" id="PS00641">
    <property type="entry name" value="COMPLEX1_75K_1"/>
    <property type="match status" value="1"/>
</dbReference>
<dbReference type="PANTHER" id="PTHR43105">
    <property type="entry name" value="RESPIRATORY NITRATE REDUCTASE"/>
    <property type="match status" value="1"/>
</dbReference>
<feature type="domain" description="4Fe-4S His(Cys)3-ligated-type" evidence="11">
    <location>
        <begin position="104"/>
        <end position="143"/>
    </location>
</feature>
<evidence type="ECO:0000259" key="9">
    <source>
        <dbReference type="PROSITE" id="PS51085"/>
    </source>
</evidence>
<dbReference type="Pfam" id="PF10588">
    <property type="entry name" value="NADH-G_4Fe-4S_3"/>
    <property type="match status" value="1"/>
</dbReference>
<evidence type="ECO:0000256" key="3">
    <source>
        <dbReference type="ARBA" id="ARBA00022714"/>
    </source>
</evidence>
<evidence type="ECO:0000313" key="12">
    <source>
        <dbReference type="EMBL" id="WXB17914.1"/>
    </source>
</evidence>
<dbReference type="Gene3D" id="3.40.50.740">
    <property type="match status" value="1"/>
</dbReference>
<accession>A0ABZ2M3U1</accession>
<dbReference type="InterPro" id="IPR054351">
    <property type="entry name" value="NADH_UbQ_OxRdtase_ferredoxin"/>
</dbReference>
<dbReference type="PROSITE" id="PS51669">
    <property type="entry name" value="4FE4S_MOW_BIS_MGD"/>
    <property type="match status" value="1"/>
</dbReference>
<evidence type="ECO:0000259" key="10">
    <source>
        <dbReference type="PROSITE" id="PS51669"/>
    </source>
</evidence>
<evidence type="ECO:0000256" key="6">
    <source>
        <dbReference type="ARBA" id="ARBA00023004"/>
    </source>
</evidence>
<dbReference type="PROSITE" id="PS51839">
    <property type="entry name" value="4FE4S_HC3"/>
    <property type="match status" value="1"/>
</dbReference>
<evidence type="ECO:0000313" key="13">
    <source>
        <dbReference type="Proteomes" id="UP001370348"/>
    </source>
</evidence>
<name>A0ABZ2M3U1_9BACT</name>
<gene>
    <name evidence="12" type="ORF">LZC94_11695</name>
</gene>
<evidence type="ECO:0000256" key="8">
    <source>
        <dbReference type="ARBA" id="ARBA00034078"/>
    </source>
</evidence>
<dbReference type="Gene3D" id="3.10.20.740">
    <property type="match status" value="1"/>
</dbReference>
<keyword evidence="7" id="KW-0411">Iron-sulfur</keyword>
<dbReference type="PROSITE" id="PS51085">
    <property type="entry name" value="2FE2S_FER_2"/>
    <property type="match status" value="1"/>
</dbReference>
<dbReference type="SUPFAM" id="SSF54862">
    <property type="entry name" value="4Fe-4S ferredoxins"/>
    <property type="match status" value="1"/>
</dbReference>
<evidence type="ECO:0000256" key="5">
    <source>
        <dbReference type="ARBA" id="ARBA00022723"/>
    </source>
</evidence>
<dbReference type="SMART" id="SM00929">
    <property type="entry name" value="NADH-G_4Fe-4S_3"/>
    <property type="match status" value="1"/>
</dbReference>
<dbReference type="CDD" id="cd00368">
    <property type="entry name" value="Molybdopterin-Binding"/>
    <property type="match status" value="1"/>
</dbReference>
<dbReference type="InterPro" id="IPR000283">
    <property type="entry name" value="NADH_UbQ_OxRdtase_75kDa_su_CS"/>
</dbReference>
<keyword evidence="3" id="KW-0001">2Fe-2S</keyword>
<organism evidence="12 13">
    <name type="scientific">Pendulispora albinea</name>
    <dbReference type="NCBI Taxonomy" id="2741071"/>
    <lineage>
        <taxon>Bacteria</taxon>
        <taxon>Pseudomonadati</taxon>
        <taxon>Myxococcota</taxon>
        <taxon>Myxococcia</taxon>
        <taxon>Myxococcales</taxon>
        <taxon>Sorangiineae</taxon>
        <taxon>Pendulisporaceae</taxon>
        <taxon>Pendulispora</taxon>
    </lineage>
</organism>
<dbReference type="InterPro" id="IPR001041">
    <property type="entry name" value="2Fe-2S_ferredoxin-type"/>
</dbReference>
<feature type="domain" description="4Fe-4S Mo/W bis-MGD-type" evidence="10">
    <location>
        <begin position="242"/>
        <end position="300"/>
    </location>
</feature>
<dbReference type="CDD" id="cd00207">
    <property type="entry name" value="fer2"/>
    <property type="match status" value="1"/>
</dbReference>
<dbReference type="RefSeq" id="WP_394827556.1">
    <property type="nucleotide sequence ID" value="NZ_CP089984.1"/>
</dbReference>
<reference evidence="12 13" key="1">
    <citation type="submission" date="2021-12" db="EMBL/GenBank/DDBJ databases">
        <title>Discovery of the Pendulisporaceae a myxobacterial family with distinct sporulation behavior and unique specialized metabolism.</title>
        <authorList>
            <person name="Garcia R."/>
            <person name="Popoff A."/>
            <person name="Bader C.D."/>
            <person name="Loehr J."/>
            <person name="Walesch S."/>
            <person name="Walt C."/>
            <person name="Boldt J."/>
            <person name="Bunk B."/>
            <person name="Haeckl F.J.F.P.J."/>
            <person name="Gunesch A.P."/>
            <person name="Birkelbach J."/>
            <person name="Nuebel U."/>
            <person name="Pietschmann T."/>
            <person name="Bach T."/>
            <person name="Mueller R."/>
        </authorList>
    </citation>
    <scope>NUCLEOTIDE SEQUENCE [LARGE SCALE GENOMIC DNA]</scope>
    <source>
        <strain evidence="12 13">MSr11954</strain>
    </source>
</reference>
<feature type="domain" description="2Fe-2S ferredoxin-type" evidence="9">
    <location>
        <begin position="1"/>
        <end position="103"/>
    </location>
</feature>
<dbReference type="InterPro" id="IPR036010">
    <property type="entry name" value="2Fe-2S_ferredoxin-like_sf"/>
</dbReference>
<dbReference type="Pfam" id="PF13510">
    <property type="entry name" value="Fer2_4"/>
    <property type="match status" value="1"/>
</dbReference>
<dbReference type="InterPro" id="IPR050123">
    <property type="entry name" value="Prok_molybdopt-oxidoreductase"/>
</dbReference>
<protein>
    <submittedName>
        <fullName evidence="12">2Fe-2S iron-sulfur cluster-binding protein</fullName>
    </submittedName>
</protein>
<dbReference type="InterPro" id="IPR019574">
    <property type="entry name" value="NADH_UbQ_OxRdtase_Gsu_4Fe4S-bd"/>
</dbReference>
<keyword evidence="4" id="KW-0874">Quinone</keyword>
<evidence type="ECO:0000259" key="11">
    <source>
        <dbReference type="PROSITE" id="PS51839"/>
    </source>
</evidence>
<dbReference type="Pfam" id="PF04879">
    <property type="entry name" value="Molybdop_Fe4S4"/>
    <property type="match status" value="1"/>
</dbReference>
<proteinExistence type="predicted"/>
<dbReference type="EMBL" id="CP089984">
    <property type="protein sequence ID" value="WXB17914.1"/>
    <property type="molecule type" value="Genomic_DNA"/>
</dbReference>
<comment type="cofactor">
    <cofactor evidence="1">
        <name>[4Fe-4S] cluster</name>
        <dbReference type="ChEBI" id="CHEBI:49883"/>
    </cofactor>
</comment>